<organism evidence="2 3">
    <name type="scientific">Xenoophorus captivus</name>
    <dbReference type="NCBI Taxonomy" id="1517983"/>
    <lineage>
        <taxon>Eukaryota</taxon>
        <taxon>Metazoa</taxon>
        <taxon>Chordata</taxon>
        <taxon>Craniata</taxon>
        <taxon>Vertebrata</taxon>
        <taxon>Euteleostomi</taxon>
        <taxon>Actinopterygii</taxon>
        <taxon>Neopterygii</taxon>
        <taxon>Teleostei</taxon>
        <taxon>Neoteleostei</taxon>
        <taxon>Acanthomorphata</taxon>
        <taxon>Ovalentaria</taxon>
        <taxon>Atherinomorphae</taxon>
        <taxon>Cyprinodontiformes</taxon>
        <taxon>Goodeidae</taxon>
        <taxon>Xenoophorus</taxon>
    </lineage>
</organism>
<accession>A0ABV0S9S6</accession>
<comment type="caution">
    <text evidence="2">The sequence shown here is derived from an EMBL/GenBank/DDBJ whole genome shotgun (WGS) entry which is preliminary data.</text>
</comment>
<sequence>MVMAAGAGHPSGFPPLAPTLVLPATQVALAPTAIVSVSSSTQRKRRCRAEEEVTGAQKRKYVREMAFNKWTKCGQAKTKEFGHSRFGSATFCPSNSGGKSLKEWLGEQRQLKRDRETHLHNVEVEAHL</sequence>
<keyword evidence="1" id="KW-0472">Membrane</keyword>
<name>A0ABV0S9S6_9TELE</name>
<keyword evidence="1" id="KW-1133">Transmembrane helix</keyword>
<evidence type="ECO:0000313" key="3">
    <source>
        <dbReference type="Proteomes" id="UP001434883"/>
    </source>
</evidence>
<dbReference type="Proteomes" id="UP001434883">
    <property type="component" value="Unassembled WGS sequence"/>
</dbReference>
<feature type="transmembrane region" description="Helical" evidence="1">
    <location>
        <begin position="20"/>
        <end position="38"/>
    </location>
</feature>
<reference evidence="2 3" key="1">
    <citation type="submission" date="2021-06" db="EMBL/GenBank/DDBJ databases">
        <authorList>
            <person name="Palmer J.M."/>
        </authorList>
    </citation>
    <scope>NUCLEOTIDE SEQUENCE [LARGE SCALE GENOMIC DNA]</scope>
    <source>
        <strain evidence="2 3">XC_2019</strain>
        <tissue evidence="2">Muscle</tissue>
    </source>
</reference>
<evidence type="ECO:0000256" key="1">
    <source>
        <dbReference type="SAM" id="Phobius"/>
    </source>
</evidence>
<proteinExistence type="predicted"/>
<evidence type="ECO:0000313" key="2">
    <source>
        <dbReference type="EMBL" id="MEQ2216950.1"/>
    </source>
</evidence>
<keyword evidence="1" id="KW-0812">Transmembrane</keyword>
<gene>
    <name evidence="2" type="ORF">XENOCAPTIV_026630</name>
</gene>
<keyword evidence="3" id="KW-1185">Reference proteome</keyword>
<protein>
    <submittedName>
        <fullName evidence="2">Uncharacterized protein</fullName>
    </submittedName>
</protein>
<dbReference type="EMBL" id="JAHRIN010073900">
    <property type="protein sequence ID" value="MEQ2216950.1"/>
    <property type="molecule type" value="Genomic_DNA"/>
</dbReference>